<dbReference type="InterPro" id="IPR013783">
    <property type="entry name" value="Ig-like_fold"/>
</dbReference>
<dbReference type="PROSITE" id="PS01095">
    <property type="entry name" value="GH18_1"/>
    <property type="match status" value="1"/>
</dbReference>
<dbReference type="InterPro" id="IPR003961">
    <property type="entry name" value="FN3_dom"/>
</dbReference>
<dbReference type="Pfam" id="PF02018">
    <property type="entry name" value="CBM_4_9"/>
    <property type="match status" value="1"/>
</dbReference>
<dbReference type="PROSITE" id="PS50853">
    <property type="entry name" value="FN3"/>
    <property type="match status" value="2"/>
</dbReference>
<evidence type="ECO:0000256" key="8">
    <source>
        <dbReference type="SAM" id="SignalP"/>
    </source>
</evidence>
<dbReference type="SMART" id="SM00060">
    <property type="entry name" value="FN3"/>
    <property type="match status" value="2"/>
</dbReference>
<dbReference type="Gene3D" id="3.20.20.80">
    <property type="entry name" value="Glycosidases"/>
    <property type="match status" value="1"/>
</dbReference>
<keyword evidence="5" id="KW-0119">Carbohydrate metabolism</keyword>
<dbReference type="EMBL" id="MWQN01000002">
    <property type="protein sequence ID" value="OPC79479.1"/>
    <property type="molecule type" value="Genomic_DNA"/>
</dbReference>
<evidence type="ECO:0000256" key="1">
    <source>
        <dbReference type="ARBA" id="ARBA00009121"/>
    </source>
</evidence>
<reference evidence="11 12" key="1">
    <citation type="submission" date="2017-03" db="EMBL/GenBank/DDBJ databases">
        <title>Draft genome sequence of Streptomyces scabrisporus NF3, endophyte isolated from Amphipterygium adstringens.</title>
        <authorList>
            <person name="Vazquez M."/>
            <person name="Ceapa C.D."/>
            <person name="Rodriguez Luna D."/>
            <person name="Sanchez Esquivel S."/>
        </authorList>
    </citation>
    <scope>NUCLEOTIDE SEQUENCE [LARGE SCALE GENOMIC DNA]</scope>
    <source>
        <strain evidence="11 12">NF3</strain>
    </source>
</reference>
<evidence type="ECO:0000259" key="10">
    <source>
        <dbReference type="PROSITE" id="PS51910"/>
    </source>
</evidence>
<dbReference type="SMART" id="SM00636">
    <property type="entry name" value="Glyco_18"/>
    <property type="match status" value="1"/>
</dbReference>
<dbReference type="InterPro" id="IPR017853">
    <property type="entry name" value="GH"/>
</dbReference>
<dbReference type="PANTHER" id="PTHR45708">
    <property type="entry name" value="ENDOCHITINASE"/>
    <property type="match status" value="1"/>
</dbReference>
<dbReference type="EC" id="3.2.1.14" evidence="2"/>
<evidence type="ECO:0000259" key="9">
    <source>
        <dbReference type="PROSITE" id="PS50853"/>
    </source>
</evidence>
<keyword evidence="8" id="KW-0732">Signal</keyword>
<dbReference type="STRING" id="159449.B4N89_33735"/>
<dbReference type="GO" id="GO:0000272">
    <property type="term" value="P:polysaccharide catabolic process"/>
    <property type="evidence" value="ECO:0007669"/>
    <property type="project" value="UniProtKB-KW"/>
</dbReference>
<dbReference type="SUPFAM" id="SSF51445">
    <property type="entry name" value="(Trans)glycosidases"/>
    <property type="match status" value="1"/>
</dbReference>
<evidence type="ECO:0000256" key="5">
    <source>
        <dbReference type="ARBA" id="ARBA00023326"/>
    </source>
</evidence>
<feature type="domain" description="Fibronectin type-III" evidence="9">
    <location>
        <begin position="255"/>
        <end position="336"/>
    </location>
</feature>
<dbReference type="PANTHER" id="PTHR45708:SF49">
    <property type="entry name" value="ENDOCHITINASE"/>
    <property type="match status" value="1"/>
</dbReference>
<dbReference type="Pfam" id="PF00041">
    <property type="entry name" value="fn3"/>
    <property type="match status" value="2"/>
</dbReference>
<evidence type="ECO:0000313" key="11">
    <source>
        <dbReference type="EMBL" id="OPC79479.1"/>
    </source>
</evidence>
<dbReference type="Gene3D" id="2.60.120.260">
    <property type="entry name" value="Galactose-binding domain-like"/>
    <property type="match status" value="1"/>
</dbReference>
<keyword evidence="12" id="KW-1185">Reference proteome</keyword>
<feature type="signal peptide" evidence="8">
    <location>
        <begin position="1"/>
        <end position="24"/>
    </location>
</feature>
<accession>A0A1T3NRM5</accession>
<comment type="similarity">
    <text evidence="1">Belongs to the glycosyl hydrolase 18 family. Chitinase class II subfamily.</text>
</comment>
<keyword evidence="5" id="KW-0624">Polysaccharide degradation</keyword>
<name>A0A1T3NRM5_9ACTN</name>
<dbReference type="InterPro" id="IPR003305">
    <property type="entry name" value="CenC_carb-bd"/>
</dbReference>
<dbReference type="InterPro" id="IPR001579">
    <property type="entry name" value="Glyco_hydro_18_chit_AS"/>
</dbReference>
<feature type="compositionally biased region" description="Low complexity" evidence="7">
    <location>
        <begin position="253"/>
        <end position="265"/>
    </location>
</feature>
<dbReference type="InterPro" id="IPR036116">
    <property type="entry name" value="FN3_sf"/>
</dbReference>
<dbReference type="SUPFAM" id="SSF49265">
    <property type="entry name" value="Fibronectin type III"/>
    <property type="match status" value="1"/>
</dbReference>
<sequence length="633" mass="63415">MAALAAITLAGAGLTLVGAGSARAADNLVSNSGFEDGLSGWTCSAGSGAAASTPVHAGTGALKATPAGADNARCSQTVTVLPNSAYTLSAWVQGSYVYLGATGTGTTDPSTWTPGAGTYQQLTTTFRTGPSTTSVTVYTHGWYGQPAYYADDITLSGPGGSTQIPAAPTGLTAGTPTDTSVPLSWSAVPGATGYNVYRDGAKVQSVTGTSATVTGLTPSTAYSFQVTATNSAGESPKSATVSASTTGGGTQIPATPTGLTAGAPTSTSVPLSWNAVPGATGYNLYQNGAKVQTVTGTSATAGGLTPATAYSFQVSATNAAGESAKSGAVTATTTNGGGGGTLPKHVLTGYWQNFNNGATIQTIAQVPAEYDIIAVSFADATGQAGGVSFTLDPALNYSEAQFKADIAAKKAAGKKVIISVGGEKGSVSVNSASAASNFANTLYTLFQNYGFDGVDIDLENGINSTYMSQALRSLSGKVGPSLVITMAPQTLDMQSTGTEYFKTALAIKDILTVVNTQYYNSGAMLGCDGKVYSQGTVDFMTGLACIQLEGGLAPSQVGLGLPASPRGAGSGYVSPTVVNNALDCLAKGTGCGTFKPSKTYPGLRGAMTWSTNWDALNGNQFSNTVGPHLDTLP</sequence>
<keyword evidence="3 6" id="KW-0378">Hydrolase</keyword>
<evidence type="ECO:0000313" key="12">
    <source>
        <dbReference type="Proteomes" id="UP000190037"/>
    </source>
</evidence>
<dbReference type="CDD" id="cd00063">
    <property type="entry name" value="FN3"/>
    <property type="match status" value="2"/>
</dbReference>
<keyword evidence="4 6" id="KW-0326">Glycosidase</keyword>
<dbReference type="Gene3D" id="2.60.40.10">
    <property type="entry name" value="Immunoglobulins"/>
    <property type="match status" value="2"/>
</dbReference>
<dbReference type="InterPro" id="IPR050542">
    <property type="entry name" value="Glycosyl_Hydrlase18_Chitinase"/>
</dbReference>
<gene>
    <name evidence="11" type="ORF">B4N89_33735</name>
</gene>
<feature type="domain" description="GH18" evidence="10">
    <location>
        <begin position="345"/>
        <end position="633"/>
    </location>
</feature>
<feature type="chain" id="PRO_5012142767" description="chitinase" evidence="8">
    <location>
        <begin position="25"/>
        <end position="633"/>
    </location>
</feature>
<proteinExistence type="inferred from homology"/>
<feature type="domain" description="Fibronectin type-III" evidence="9">
    <location>
        <begin position="167"/>
        <end position="248"/>
    </location>
</feature>
<feature type="region of interest" description="Disordered" evidence="7">
    <location>
        <begin position="229"/>
        <end position="265"/>
    </location>
</feature>
<dbReference type="GO" id="GO:0008061">
    <property type="term" value="F:chitin binding"/>
    <property type="evidence" value="ECO:0007669"/>
    <property type="project" value="InterPro"/>
</dbReference>
<protein>
    <recommendedName>
        <fullName evidence="2">chitinase</fullName>
        <ecNumber evidence="2">3.2.1.14</ecNumber>
    </recommendedName>
</protein>
<dbReference type="SUPFAM" id="SSF49785">
    <property type="entry name" value="Galactose-binding domain-like"/>
    <property type="match status" value="1"/>
</dbReference>
<evidence type="ECO:0000256" key="3">
    <source>
        <dbReference type="ARBA" id="ARBA00022801"/>
    </source>
</evidence>
<dbReference type="InterPro" id="IPR001223">
    <property type="entry name" value="Glyco_hydro18_cat"/>
</dbReference>
<evidence type="ECO:0000256" key="6">
    <source>
        <dbReference type="RuleBase" id="RU000489"/>
    </source>
</evidence>
<dbReference type="CDD" id="cd02871">
    <property type="entry name" value="GH18_chitinase_D-like"/>
    <property type="match status" value="1"/>
</dbReference>
<dbReference type="Pfam" id="PF00704">
    <property type="entry name" value="Glyco_hydro_18"/>
    <property type="match status" value="1"/>
</dbReference>
<evidence type="ECO:0000256" key="4">
    <source>
        <dbReference type="ARBA" id="ARBA00023295"/>
    </source>
</evidence>
<organism evidence="11 12">
    <name type="scientific">Embleya scabrispora</name>
    <dbReference type="NCBI Taxonomy" id="159449"/>
    <lineage>
        <taxon>Bacteria</taxon>
        <taxon>Bacillati</taxon>
        <taxon>Actinomycetota</taxon>
        <taxon>Actinomycetes</taxon>
        <taxon>Kitasatosporales</taxon>
        <taxon>Streptomycetaceae</taxon>
        <taxon>Embleya</taxon>
    </lineage>
</organism>
<dbReference type="GO" id="GO:0008843">
    <property type="term" value="F:endochitinase activity"/>
    <property type="evidence" value="ECO:0007669"/>
    <property type="project" value="UniProtKB-EC"/>
</dbReference>
<dbReference type="InterPro" id="IPR008979">
    <property type="entry name" value="Galactose-bd-like_sf"/>
</dbReference>
<dbReference type="Proteomes" id="UP000190037">
    <property type="component" value="Unassembled WGS sequence"/>
</dbReference>
<evidence type="ECO:0000256" key="7">
    <source>
        <dbReference type="SAM" id="MobiDB-lite"/>
    </source>
</evidence>
<dbReference type="AlphaFoldDB" id="A0A1T3NRM5"/>
<dbReference type="InterPro" id="IPR011583">
    <property type="entry name" value="Chitinase_II/V-like_cat"/>
</dbReference>
<evidence type="ECO:0000256" key="2">
    <source>
        <dbReference type="ARBA" id="ARBA00012729"/>
    </source>
</evidence>
<comment type="caution">
    <text evidence="11">The sequence shown here is derived from an EMBL/GenBank/DDBJ whole genome shotgun (WGS) entry which is preliminary data.</text>
</comment>
<dbReference type="PROSITE" id="PS51910">
    <property type="entry name" value="GH18_2"/>
    <property type="match status" value="1"/>
</dbReference>